<reference evidence="2 3" key="1">
    <citation type="submission" date="2019-02" db="EMBL/GenBank/DDBJ databases">
        <title>Complete genome sequence of Burkholderia cenocepacia phage BcepSaruman.</title>
        <authorList>
            <person name="Park K."/>
            <person name="Liu M."/>
            <person name="Gill J."/>
        </authorList>
    </citation>
    <scope>NUCLEOTIDE SEQUENCE [LARGE SCALE GENOMIC DNA]</scope>
</reference>
<evidence type="ECO:0000313" key="2">
    <source>
        <dbReference type="EMBL" id="QBX06507.1"/>
    </source>
</evidence>
<feature type="compositionally biased region" description="Acidic residues" evidence="1">
    <location>
        <begin position="91"/>
        <end position="102"/>
    </location>
</feature>
<sequence length="124" mass="13131">MSFDFDINNPNSGHGHVRPRPDGLRTKCGGPNGWCTACKTEKQIMTNATATIELNAANRLYASSLHGDDAEAAKPEHEIDTADAPPKIDTNVEEVQDPDEDTGAGPNLYSAPTITAAQRLATGA</sequence>
<protein>
    <submittedName>
        <fullName evidence="2">Uncharacterized protein</fullName>
    </submittedName>
</protein>
<feature type="region of interest" description="Disordered" evidence="1">
    <location>
        <begin position="68"/>
        <end position="113"/>
    </location>
</feature>
<name>A0A4D5ZE22_9CAUD</name>
<proteinExistence type="predicted"/>
<dbReference type="EMBL" id="MK552140">
    <property type="protein sequence ID" value="QBX06507.1"/>
    <property type="molecule type" value="Genomic_DNA"/>
</dbReference>
<organism evidence="2 3">
    <name type="scientific">Burkholderia phage BcepSaruman</name>
    <dbReference type="NCBI Taxonomy" id="2530032"/>
    <lineage>
        <taxon>Viruses</taxon>
        <taxon>Duplodnaviria</taxon>
        <taxon>Heunggongvirae</taxon>
        <taxon>Uroviricota</taxon>
        <taxon>Caudoviricetes</taxon>
        <taxon>Sarumanvirus</taxon>
        <taxon>Sarumanvirus bcepsaruman</taxon>
    </lineage>
</organism>
<evidence type="ECO:0000256" key="1">
    <source>
        <dbReference type="SAM" id="MobiDB-lite"/>
    </source>
</evidence>
<accession>A0A4D5ZE22</accession>
<feature type="compositionally biased region" description="Basic and acidic residues" evidence="1">
    <location>
        <begin position="68"/>
        <end position="80"/>
    </location>
</feature>
<evidence type="ECO:0000313" key="3">
    <source>
        <dbReference type="Proteomes" id="UP000296455"/>
    </source>
</evidence>
<dbReference type="Proteomes" id="UP000296455">
    <property type="component" value="Segment"/>
</dbReference>
<keyword evidence="3" id="KW-1185">Reference proteome</keyword>
<feature type="region of interest" description="Disordered" evidence="1">
    <location>
        <begin position="1"/>
        <end position="26"/>
    </location>
</feature>
<gene>
    <name evidence="2" type="ORF">BcepSaruman_094</name>
</gene>